<feature type="compositionally biased region" description="Polar residues" evidence="4">
    <location>
        <begin position="414"/>
        <end position="426"/>
    </location>
</feature>
<feature type="compositionally biased region" description="Low complexity" evidence="4">
    <location>
        <begin position="240"/>
        <end position="250"/>
    </location>
</feature>
<feature type="region of interest" description="Disordered" evidence="4">
    <location>
        <begin position="599"/>
        <end position="627"/>
    </location>
</feature>
<dbReference type="PANTHER" id="PTHR15439">
    <property type="entry name" value="RETINOBLASTOMA-BINDING PROTEIN 6"/>
    <property type="match status" value="1"/>
</dbReference>
<dbReference type="SUPFAM" id="SSF57850">
    <property type="entry name" value="RING/U-box"/>
    <property type="match status" value="1"/>
</dbReference>
<proteinExistence type="predicted"/>
<gene>
    <name evidence="7" type="ORF">TBIB3V08_LOCUS1481</name>
</gene>
<dbReference type="AlphaFoldDB" id="A0A7R9EPZ4"/>
<dbReference type="EMBL" id="OD564549">
    <property type="protein sequence ID" value="CAD7438896.1"/>
    <property type="molecule type" value="Genomic_DNA"/>
</dbReference>
<feature type="region of interest" description="Disordered" evidence="4">
    <location>
        <begin position="366"/>
        <end position="386"/>
    </location>
</feature>
<protein>
    <recommendedName>
        <fullName evidence="6">RING-type domain-containing protein</fullName>
    </recommendedName>
</protein>
<dbReference type="PANTHER" id="PTHR15439:SF0">
    <property type="entry name" value="CELL DIVISION CYCLE AND APOPTOSIS REGULATOR PROTEIN 1-RELATED"/>
    <property type="match status" value="1"/>
</dbReference>
<evidence type="ECO:0000256" key="1">
    <source>
        <dbReference type="ARBA" id="ARBA00022771"/>
    </source>
</evidence>
<keyword evidence="1 3" id="KW-0479">Metal-binding</keyword>
<dbReference type="Pfam" id="PF13923">
    <property type="entry name" value="zf-C3HC4_2"/>
    <property type="match status" value="1"/>
</dbReference>
<dbReference type="InterPro" id="IPR033489">
    <property type="entry name" value="RBBP6"/>
</dbReference>
<feature type="region of interest" description="Disordered" evidence="4">
    <location>
        <begin position="748"/>
        <end position="801"/>
    </location>
</feature>
<evidence type="ECO:0000256" key="4">
    <source>
        <dbReference type="SAM" id="MobiDB-lite"/>
    </source>
</evidence>
<accession>A0A7R9EPZ4</accession>
<keyword evidence="5" id="KW-1133">Transmembrane helix</keyword>
<sequence>MGPPVRVGVSSQDPIEIKKSTGIPRSFMVPVDGPSAPGAMMTPTGQFAVPAIDHQAYKEGKKERPPFQQEPEPVMEKPEIPEDLLCTVCKDLLTDAVMIPCCGNSFCDECIRTVLLESEDHECPDCKEKDVSPDTLIPNRFLRNAVNNFKNETGYHKTTMRLRHLQPVAPVIQIAPSGPIHMDHGQGMTEGHPHDMHQSPLMTNEMRPDHATIDMVASTSMIVSIPQQQPINTIPVLGQPHVSSHSSRGGHPPPEQRPNYPVHLQETLSVPPPGASTPETLPHQEPVHRISTGGLPTHRREVVSNVLPPAPGTVPPQLGLHQPEHIHPIPHAGFVQGQRHSLEERPGTPTIDEHNLDSAGHVVVTSSPAPTLPDTSVPPPNFPPGEELAQAFQIESLGAGGRHQHRAPYHHDNSYGQRHGGQSQTDFLPPGTTGAPHPLRSVAAPDHTRALLPRPGPPQQQAPPAGSYVPRQYEHSQTGYHHDPGTGGRPHFSDMERDGGYRGGYRGYRGRGRMLHGQLMTHWKHSSACCGKKIAATANFAEPAGLAPIPARAVGAALDLQDPTLTLGVCQGLGHAAGRGRAHHALALGALANGRGPRAAQGQEVARSPSVGSGWKPREARINSSSPSSLSLIGLTLGGYVPSIWEWDYAHCAWESNSPLLVRTSGDAHDLVHALLTVQASTGALKQLTARMARPRTLGTRTQWLGPHRTANSTTRLQLNSLPHRVQPISAMPCVLLIMKVVKRRHTSPQGHLEHLSRSRSFSRSPTLRPHSPRDRDFSPRRKGGTRYRSPIRSPTRYQRPFKDVRDYESSSYYEPDYPQYGGSAGALVGGRGRGGRFKKDFNKDFNNKDYYDQNYSSVTLAVAWTADEREIKTSKKQTLNLTGVSLRSFYQLDSNTGLRYCPCGVMIGLTTVILVLKNSSCQKERSHFNLAVECLGILFVCALGTNQTWIA</sequence>
<evidence type="ECO:0000259" key="6">
    <source>
        <dbReference type="PROSITE" id="PS50089"/>
    </source>
</evidence>
<reference evidence="7" key="1">
    <citation type="submission" date="2020-11" db="EMBL/GenBank/DDBJ databases">
        <authorList>
            <person name="Tran Van P."/>
        </authorList>
    </citation>
    <scope>NUCLEOTIDE SEQUENCE</scope>
</reference>
<dbReference type="GO" id="GO:0016567">
    <property type="term" value="P:protein ubiquitination"/>
    <property type="evidence" value="ECO:0007669"/>
    <property type="project" value="InterPro"/>
</dbReference>
<evidence type="ECO:0000313" key="7">
    <source>
        <dbReference type="EMBL" id="CAD7438896.1"/>
    </source>
</evidence>
<dbReference type="InterPro" id="IPR001841">
    <property type="entry name" value="Znf_RING"/>
</dbReference>
<dbReference type="SMART" id="SM00184">
    <property type="entry name" value="RING"/>
    <property type="match status" value="1"/>
</dbReference>
<evidence type="ECO:0000256" key="2">
    <source>
        <dbReference type="ARBA" id="ARBA00022833"/>
    </source>
</evidence>
<keyword evidence="5" id="KW-0472">Membrane</keyword>
<dbReference type="InterPro" id="IPR013083">
    <property type="entry name" value="Znf_RING/FYVE/PHD"/>
</dbReference>
<dbReference type="CDD" id="cd16620">
    <property type="entry name" value="vRING-HC-C4C4_RBBP6"/>
    <property type="match status" value="1"/>
</dbReference>
<dbReference type="GO" id="GO:0061630">
    <property type="term" value="F:ubiquitin protein ligase activity"/>
    <property type="evidence" value="ECO:0007669"/>
    <property type="project" value="InterPro"/>
</dbReference>
<dbReference type="GO" id="GO:0005634">
    <property type="term" value="C:nucleus"/>
    <property type="evidence" value="ECO:0007669"/>
    <property type="project" value="TreeGrafter"/>
</dbReference>
<keyword evidence="5" id="KW-0812">Transmembrane</keyword>
<dbReference type="Gene3D" id="3.30.40.10">
    <property type="entry name" value="Zinc/RING finger domain, C3HC4 (zinc finger)"/>
    <property type="match status" value="1"/>
</dbReference>
<dbReference type="GO" id="GO:0008270">
    <property type="term" value="F:zinc ion binding"/>
    <property type="evidence" value="ECO:0007669"/>
    <property type="project" value="UniProtKB-KW"/>
</dbReference>
<keyword evidence="1 3" id="KW-0863">Zinc-finger</keyword>
<dbReference type="GO" id="GO:0006511">
    <property type="term" value="P:ubiquitin-dependent protein catabolic process"/>
    <property type="evidence" value="ECO:0007669"/>
    <property type="project" value="TreeGrafter"/>
</dbReference>
<evidence type="ECO:0000256" key="3">
    <source>
        <dbReference type="PROSITE-ProRule" id="PRU00175"/>
    </source>
</evidence>
<feature type="transmembrane region" description="Helical" evidence="5">
    <location>
        <begin position="929"/>
        <end position="951"/>
    </location>
</feature>
<keyword evidence="2" id="KW-0862">Zinc</keyword>
<name>A0A7R9EPZ4_9NEOP</name>
<feature type="region of interest" description="Disordered" evidence="4">
    <location>
        <begin position="236"/>
        <end position="286"/>
    </location>
</feature>
<dbReference type="PROSITE" id="PS50089">
    <property type="entry name" value="ZF_RING_2"/>
    <property type="match status" value="1"/>
</dbReference>
<dbReference type="GO" id="GO:0006397">
    <property type="term" value="P:mRNA processing"/>
    <property type="evidence" value="ECO:0007669"/>
    <property type="project" value="InterPro"/>
</dbReference>
<evidence type="ECO:0000256" key="5">
    <source>
        <dbReference type="SAM" id="Phobius"/>
    </source>
</evidence>
<feature type="region of interest" description="Disordered" evidence="4">
    <location>
        <begin position="399"/>
        <end position="498"/>
    </location>
</feature>
<feature type="transmembrane region" description="Helical" evidence="5">
    <location>
        <begin position="898"/>
        <end position="917"/>
    </location>
</feature>
<feature type="domain" description="RING-type" evidence="6">
    <location>
        <begin position="86"/>
        <end position="127"/>
    </location>
</feature>
<organism evidence="7">
    <name type="scientific">Timema bartmani</name>
    <dbReference type="NCBI Taxonomy" id="61472"/>
    <lineage>
        <taxon>Eukaryota</taxon>
        <taxon>Metazoa</taxon>
        <taxon>Ecdysozoa</taxon>
        <taxon>Arthropoda</taxon>
        <taxon>Hexapoda</taxon>
        <taxon>Insecta</taxon>
        <taxon>Pterygota</taxon>
        <taxon>Neoptera</taxon>
        <taxon>Polyneoptera</taxon>
        <taxon>Phasmatodea</taxon>
        <taxon>Timematodea</taxon>
        <taxon>Timematoidea</taxon>
        <taxon>Timematidae</taxon>
        <taxon>Timema</taxon>
    </lineage>
</organism>